<dbReference type="OrthoDB" id="9810298at2"/>
<comment type="subunit">
    <text evidence="4 8">Monomer.</text>
</comment>
<dbReference type="UniPathway" id="UPA00251">
    <property type="reaction ID" value="UER00319"/>
</dbReference>
<evidence type="ECO:0000256" key="1">
    <source>
        <dbReference type="ARBA" id="ARBA00002869"/>
    </source>
</evidence>
<comment type="miscellaneous">
    <text evidence="8">The porphobilinogen subunits are added to the dipyrromethane group.</text>
</comment>
<dbReference type="PIRSF" id="PIRSF001438">
    <property type="entry name" value="4pyrrol_synth_OHMeBilane_synth"/>
    <property type="match status" value="1"/>
</dbReference>
<dbReference type="EMBL" id="NOXS01000030">
    <property type="protein sequence ID" value="OYQ19722.1"/>
    <property type="molecule type" value="Genomic_DNA"/>
</dbReference>
<proteinExistence type="inferred from homology"/>
<evidence type="ECO:0000256" key="2">
    <source>
        <dbReference type="ARBA" id="ARBA00004735"/>
    </source>
</evidence>
<evidence type="ECO:0000259" key="9">
    <source>
        <dbReference type="Pfam" id="PF01379"/>
    </source>
</evidence>
<keyword evidence="12" id="KW-1185">Reference proteome</keyword>
<dbReference type="Pfam" id="PF01379">
    <property type="entry name" value="Porphobil_deam"/>
    <property type="match status" value="1"/>
</dbReference>
<comment type="function">
    <text evidence="1 8">Tetrapolymerization of the monopyrrole PBG into the hydroxymethylbilane pre-uroporphyrinogen in several discrete steps.</text>
</comment>
<dbReference type="NCBIfam" id="TIGR00212">
    <property type="entry name" value="hemC"/>
    <property type="match status" value="1"/>
</dbReference>
<evidence type="ECO:0000256" key="7">
    <source>
        <dbReference type="ARBA" id="ARBA00048169"/>
    </source>
</evidence>
<organism evidence="11 12">
    <name type="scientific">Elstera cyanobacteriorum</name>
    <dbReference type="NCBI Taxonomy" id="2022747"/>
    <lineage>
        <taxon>Bacteria</taxon>
        <taxon>Pseudomonadati</taxon>
        <taxon>Pseudomonadota</taxon>
        <taxon>Alphaproteobacteria</taxon>
        <taxon>Rhodospirillales</taxon>
        <taxon>Rhodospirillaceae</taxon>
        <taxon>Elstera</taxon>
    </lineage>
</organism>
<accession>A0A255XS28</accession>
<comment type="catalytic activity">
    <reaction evidence="7 8">
        <text>4 porphobilinogen + H2O = hydroxymethylbilane + 4 NH4(+)</text>
        <dbReference type="Rhea" id="RHEA:13185"/>
        <dbReference type="ChEBI" id="CHEBI:15377"/>
        <dbReference type="ChEBI" id="CHEBI:28938"/>
        <dbReference type="ChEBI" id="CHEBI:57845"/>
        <dbReference type="ChEBI" id="CHEBI:58126"/>
        <dbReference type="EC" id="2.5.1.61"/>
    </reaction>
</comment>
<dbReference type="InterPro" id="IPR022417">
    <property type="entry name" value="Porphobilin_deaminase_N"/>
</dbReference>
<keyword evidence="6 8" id="KW-0627">Porphyrin biosynthesis</keyword>
<comment type="cofactor">
    <cofactor evidence="8">
        <name>dipyrromethane</name>
        <dbReference type="ChEBI" id="CHEBI:60342"/>
    </cofactor>
    <text evidence="8">Binds 1 dipyrromethane group covalently.</text>
</comment>
<dbReference type="PROSITE" id="PS00533">
    <property type="entry name" value="PORPHOBILINOGEN_DEAM"/>
    <property type="match status" value="1"/>
</dbReference>
<dbReference type="GO" id="GO:0004418">
    <property type="term" value="F:hydroxymethylbilane synthase activity"/>
    <property type="evidence" value="ECO:0007669"/>
    <property type="project" value="UniProtKB-UniRule"/>
</dbReference>
<feature type="domain" description="Porphobilinogen deaminase C-terminal" evidence="10">
    <location>
        <begin position="228"/>
        <end position="301"/>
    </location>
</feature>
<dbReference type="GO" id="GO:0005737">
    <property type="term" value="C:cytoplasm"/>
    <property type="evidence" value="ECO:0007669"/>
    <property type="project" value="UniProtKB-UniRule"/>
</dbReference>
<dbReference type="Pfam" id="PF03900">
    <property type="entry name" value="Porphobil_deamC"/>
    <property type="match status" value="1"/>
</dbReference>
<comment type="similarity">
    <text evidence="3 8">Belongs to the HMBS family.</text>
</comment>
<evidence type="ECO:0000256" key="8">
    <source>
        <dbReference type="HAMAP-Rule" id="MF_00260"/>
    </source>
</evidence>
<dbReference type="InterPro" id="IPR022418">
    <property type="entry name" value="Porphobilinogen_deaminase_C"/>
</dbReference>
<dbReference type="PANTHER" id="PTHR11557">
    <property type="entry name" value="PORPHOBILINOGEN DEAMINASE"/>
    <property type="match status" value="1"/>
</dbReference>
<evidence type="ECO:0000259" key="10">
    <source>
        <dbReference type="Pfam" id="PF03900"/>
    </source>
</evidence>
<dbReference type="FunFam" id="3.40.190.10:FF:000004">
    <property type="entry name" value="Porphobilinogen deaminase"/>
    <property type="match status" value="1"/>
</dbReference>
<protein>
    <recommendedName>
        <fullName evidence="8">Porphobilinogen deaminase</fullName>
        <shortName evidence="8">PBG</shortName>
        <ecNumber evidence="8">2.5.1.61</ecNumber>
    </recommendedName>
    <alternativeName>
        <fullName evidence="8">Hydroxymethylbilane synthase</fullName>
        <shortName evidence="8">HMBS</shortName>
    </alternativeName>
    <alternativeName>
        <fullName evidence="8">Pre-uroporphyrinogen synthase</fullName>
    </alternativeName>
</protein>
<dbReference type="InterPro" id="IPR022419">
    <property type="entry name" value="Porphobilin_deaminase_cofac_BS"/>
</dbReference>
<dbReference type="Gene3D" id="3.30.160.40">
    <property type="entry name" value="Porphobilinogen deaminase, C-terminal domain"/>
    <property type="match status" value="1"/>
</dbReference>
<evidence type="ECO:0000313" key="11">
    <source>
        <dbReference type="EMBL" id="OYQ19722.1"/>
    </source>
</evidence>
<dbReference type="InterPro" id="IPR036803">
    <property type="entry name" value="Porphobilinogen_deaminase_C_sf"/>
</dbReference>
<feature type="domain" description="Porphobilinogen deaminase N-terminal" evidence="9">
    <location>
        <begin position="5"/>
        <end position="215"/>
    </location>
</feature>
<keyword evidence="5 8" id="KW-0808">Transferase</keyword>
<evidence type="ECO:0000313" key="12">
    <source>
        <dbReference type="Proteomes" id="UP000216361"/>
    </source>
</evidence>
<reference evidence="11 12" key="1">
    <citation type="submission" date="2017-07" db="EMBL/GenBank/DDBJ databases">
        <title>Elstera cyanobacteriorum sp. nov., a novel bacterium isolated from cyanobacterial aggregates in a eutrophic lake.</title>
        <authorList>
            <person name="Cai H."/>
        </authorList>
    </citation>
    <scope>NUCLEOTIDE SEQUENCE [LARGE SCALE GENOMIC DNA]</scope>
    <source>
        <strain evidence="11 12">TH019</strain>
    </source>
</reference>
<comment type="caution">
    <text evidence="11">The sequence shown here is derived from an EMBL/GenBank/DDBJ whole genome shotgun (WGS) entry which is preliminary data.</text>
</comment>
<dbReference type="PANTHER" id="PTHR11557:SF0">
    <property type="entry name" value="PORPHOBILINOGEN DEAMINASE"/>
    <property type="match status" value="1"/>
</dbReference>
<dbReference type="SUPFAM" id="SSF53850">
    <property type="entry name" value="Periplasmic binding protein-like II"/>
    <property type="match status" value="1"/>
</dbReference>
<dbReference type="SUPFAM" id="SSF54782">
    <property type="entry name" value="Porphobilinogen deaminase (hydroxymethylbilane synthase), C-terminal domain"/>
    <property type="match status" value="1"/>
</dbReference>
<dbReference type="HAMAP" id="MF_00260">
    <property type="entry name" value="Porphobil_deam"/>
    <property type="match status" value="1"/>
</dbReference>
<gene>
    <name evidence="8" type="primary">hemC</name>
    <name evidence="11" type="ORF">CHR90_06265</name>
</gene>
<name>A0A255XS28_9PROT</name>
<dbReference type="FunFam" id="3.40.190.10:FF:000005">
    <property type="entry name" value="Porphobilinogen deaminase"/>
    <property type="match status" value="1"/>
</dbReference>
<dbReference type="AlphaFoldDB" id="A0A255XS28"/>
<feature type="modified residue" description="S-(dipyrrolylmethanemethyl)cysteine" evidence="8">
    <location>
        <position position="244"/>
    </location>
</feature>
<dbReference type="InterPro" id="IPR000860">
    <property type="entry name" value="HemC"/>
</dbReference>
<dbReference type="EC" id="2.5.1.61" evidence="8"/>
<evidence type="ECO:0000256" key="6">
    <source>
        <dbReference type="ARBA" id="ARBA00023244"/>
    </source>
</evidence>
<evidence type="ECO:0000256" key="4">
    <source>
        <dbReference type="ARBA" id="ARBA00011245"/>
    </source>
</evidence>
<evidence type="ECO:0000256" key="3">
    <source>
        <dbReference type="ARBA" id="ARBA00005638"/>
    </source>
</evidence>
<evidence type="ECO:0000256" key="5">
    <source>
        <dbReference type="ARBA" id="ARBA00022679"/>
    </source>
</evidence>
<sequence length="306" mass="32069">MTALLRIGTRGSPLALTQANIVKSALAAAHPVLAAPDAIAIEVIKTTGDLVQDRNLAEIGGKGLFTKEIEDQLSDGRIDLAVHSMKDVPTVLPDGLAITTILERDDPRDALIGPYASLAALPPGAIVGTSSLRRGAQVLHARPDVTIVPFRGNVETRLRKLREGQVAATLLAAAGLNRLKMSAEAAAILEPDVMLPAIAQGAIGIEARIGDEQVAAFLAPLDHAETHLCVRAERALLATLDGNCRTPIGGYARLSHDGGMRQLTLDGLLISPDGRHGFRKRLTAPADQPDALGKAVGEALLAAQRD</sequence>
<dbReference type="Gene3D" id="3.40.190.10">
    <property type="entry name" value="Periplasmic binding protein-like II"/>
    <property type="match status" value="2"/>
</dbReference>
<dbReference type="PRINTS" id="PR00151">
    <property type="entry name" value="PORPHBDMNASE"/>
</dbReference>
<comment type="pathway">
    <text evidence="2">Porphyrin-containing compound metabolism; protoporphyrin-IX biosynthesis; coproporphyrinogen-III from 5-aminolevulinate: step 2/4.</text>
</comment>
<dbReference type="GO" id="GO:0006782">
    <property type="term" value="P:protoporphyrinogen IX biosynthetic process"/>
    <property type="evidence" value="ECO:0007669"/>
    <property type="project" value="UniProtKB-UniRule"/>
</dbReference>
<dbReference type="Proteomes" id="UP000216361">
    <property type="component" value="Unassembled WGS sequence"/>
</dbReference>
<dbReference type="RefSeq" id="WP_094408141.1">
    <property type="nucleotide sequence ID" value="NZ_BMJZ01000006.1"/>
</dbReference>